<reference evidence="1 2" key="1">
    <citation type="submission" date="2010-03" db="EMBL/GenBank/DDBJ databases">
        <title>Complete sequence of Sideroxydans lithotrophicus ES-1.</title>
        <authorList>
            <consortium name="US DOE Joint Genome Institute"/>
            <person name="Lucas S."/>
            <person name="Copeland A."/>
            <person name="Lapidus A."/>
            <person name="Cheng J.-F."/>
            <person name="Bruce D."/>
            <person name="Goodwin L."/>
            <person name="Pitluck S."/>
            <person name="Munk A.C."/>
            <person name="Detter J.C."/>
            <person name="Han C."/>
            <person name="Tapia R."/>
            <person name="Larimer F."/>
            <person name="Land M."/>
            <person name="Hauser L."/>
            <person name="Kyrpides N."/>
            <person name="Ivanova N."/>
            <person name="Emerson D."/>
            <person name="Woyke T."/>
        </authorList>
    </citation>
    <scope>NUCLEOTIDE SEQUENCE [LARGE SCALE GENOMIC DNA]</scope>
    <source>
        <strain evidence="1 2">ES-1</strain>
    </source>
</reference>
<dbReference type="RefSeq" id="WP_013029642.1">
    <property type="nucleotide sequence ID" value="NC_013959.1"/>
</dbReference>
<dbReference type="KEGG" id="slt:Slit_1508"/>
<accession>D5CS08</accession>
<proteinExistence type="predicted"/>
<keyword evidence="2" id="KW-1185">Reference proteome</keyword>
<dbReference type="STRING" id="580332.Slit_1508"/>
<protein>
    <submittedName>
        <fullName evidence="1">Uncharacterized protein</fullName>
    </submittedName>
</protein>
<dbReference type="HOGENOM" id="CLU_2920261_0_0_4"/>
<organism evidence="1 2">
    <name type="scientific">Sideroxydans lithotrophicus (strain ES-1)</name>
    <dbReference type="NCBI Taxonomy" id="580332"/>
    <lineage>
        <taxon>Bacteria</taxon>
        <taxon>Pseudomonadati</taxon>
        <taxon>Pseudomonadota</taxon>
        <taxon>Betaproteobacteria</taxon>
        <taxon>Nitrosomonadales</taxon>
        <taxon>Gallionellaceae</taxon>
        <taxon>Sideroxydans</taxon>
    </lineage>
</organism>
<dbReference type="EMBL" id="CP001965">
    <property type="protein sequence ID" value="ADE11744.1"/>
    <property type="molecule type" value="Genomic_DNA"/>
</dbReference>
<dbReference type="AlphaFoldDB" id="D5CS08"/>
<dbReference type="Proteomes" id="UP000001625">
    <property type="component" value="Chromosome"/>
</dbReference>
<gene>
    <name evidence="1" type="ordered locus">Slit_1508</name>
</gene>
<name>D5CS08_SIDLE</name>
<dbReference type="OrthoDB" id="5298944at2"/>
<sequence length="61" mass="6528">MFDPAAVNHISKDFYAANTAKAFAEDDIRVAFSSEGTIGKLALVGADVEGICFDFTRRISG</sequence>
<evidence type="ECO:0000313" key="2">
    <source>
        <dbReference type="Proteomes" id="UP000001625"/>
    </source>
</evidence>
<evidence type="ECO:0000313" key="1">
    <source>
        <dbReference type="EMBL" id="ADE11744.1"/>
    </source>
</evidence>